<evidence type="ECO:0000313" key="1">
    <source>
        <dbReference type="EMBL" id="JAH99953.1"/>
    </source>
</evidence>
<dbReference type="EMBL" id="GBXM01008624">
    <property type="protein sequence ID" value="JAH99953.1"/>
    <property type="molecule type" value="Transcribed_RNA"/>
</dbReference>
<proteinExistence type="predicted"/>
<sequence length="49" mass="5603">MGESVFESPAHRWKNQQIKRGETRLAYTLSWGEALTHRHLGSSFGTRST</sequence>
<reference evidence="1" key="1">
    <citation type="submission" date="2014-11" db="EMBL/GenBank/DDBJ databases">
        <authorList>
            <person name="Amaro Gonzalez C."/>
        </authorList>
    </citation>
    <scope>NUCLEOTIDE SEQUENCE</scope>
</reference>
<dbReference type="AlphaFoldDB" id="A0A0E9XE46"/>
<organism evidence="1">
    <name type="scientific">Anguilla anguilla</name>
    <name type="common">European freshwater eel</name>
    <name type="synonym">Muraena anguilla</name>
    <dbReference type="NCBI Taxonomy" id="7936"/>
    <lineage>
        <taxon>Eukaryota</taxon>
        <taxon>Metazoa</taxon>
        <taxon>Chordata</taxon>
        <taxon>Craniata</taxon>
        <taxon>Vertebrata</taxon>
        <taxon>Euteleostomi</taxon>
        <taxon>Actinopterygii</taxon>
        <taxon>Neopterygii</taxon>
        <taxon>Teleostei</taxon>
        <taxon>Anguilliformes</taxon>
        <taxon>Anguillidae</taxon>
        <taxon>Anguilla</taxon>
    </lineage>
</organism>
<reference evidence="1" key="2">
    <citation type="journal article" date="2015" name="Fish Shellfish Immunol.">
        <title>Early steps in the European eel (Anguilla anguilla)-Vibrio vulnificus interaction in the gills: Role of the RtxA13 toxin.</title>
        <authorList>
            <person name="Callol A."/>
            <person name="Pajuelo D."/>
            <person name="Ebbesson L."/>
            <person name="Teles M."/>
            <person name="MacKenzie S."/>
            <person name="Amaro C."/>
        </authorList>
    </citation>
    <scope>NUCLEOTIDE SEQUENCE</scope>
</reference>
<accession>A0A0E9XE46</accession>
<name>A0A0E9XE46_ANGAN</name>
<protein>
    <submittedName>
        <fullName evidence="1">Uncharacterized protein</fullName>
    </submittedName>
</protein>